<keyword evidence="1" id="KW-0732">Signal</keyword>
<dbReference type="AlphaFoldDB" id="A0A7S4AJ26"/>
<evidence type="ECO:0000313" key="3">
    <source>
        <dbReference type="EMBL" id="CAE0717355.1"/>
    </source>
</evidence>
<proteinExistence type="predicted"/>
<dbReference type="InterPro" id="IPR037401">
    <property type="entry name" value="SnoaL-like"/>
</dbReference>
<feature type="chain" id="PRO_5030740078" description="SnoaL-like domain-containing protein" evidence="1">
    <location>
        <begin position="32"/>
        <end position="262"/>
    </location>
</feature>
<dbReference type="Pfam" id="PF13474">
    <property type="entry name" value="SnoaL_3"/>
    <property type="match status" value="1"/>
</dbReference>
<gene>
    <name evidence="3" type="ORF">PAUS00366_LOCUS10107</name>
</gene>
<sequence>MAIRNMVRILMLPTVLSVAVTFCRHLSPIEAFVLVDRVGQISFQQRQLSFKRGSSSKRKSLLNNDNTREEMEDNVLLLPLFEAELAKLKGMVASRKSSNEGEPIDDAALSEELRDTQRIEELKETIENAKTAAEFGVRRVQAEFYDAFSTCDLQKMGNVWNNSDDVCCVHPGMESLQGYTAVMKSWTQIFMGSGGVQNDDDVDNAFHINPSRVKVDICGRTAICTCVELTNGGSLEALNIYRREGGTWKMVNHMASPTIMRL</sequence>
<name>A0A7S4AJ26_9STRA</name>
<feature type="signal peptide" evidence="1">
    <location>
        <begin position="1"/>
        <end position="31"/>
    </location>
</feature>
<dbReference type="PANTHER" id="PTHR34957:SF1">
    <property type="entry name" value="NUCLEAR TRANSPORT FACTOR 2 (NTF2) FAMILY PROTEIN"/>
    <property type="match status" value="1"/>
</dbReference>
<accession>A0A7S4AJ26</accession>
<dbReference type="Gene3D" id="3.10.450.50">
    <property type="match status" value="1"/>
</dbReference>
<evidence type="ECO:0000256" key="1">
    <source>
        <dbReference type="SAM" id="SignalP"/>
    </source>
</evidence>
<organism evidence="3">
    <name type="scientific">Pseudo-nitzschia australis</name>
    <dbReference type="NCBI Taxonomy" id="44445"/>
    <lineage>
        <taxon>Eukaryota</taxon>
        <taxon>Sar</taxon>
        <taxon>Stramenopiles</taxon>
        <taxon>Ochrophyta</taxon>
        <taxon>Bacillariophyta</taxon>
        <taxon>Bacillariophyceae</taxon>
        <taxon>Bacillariophycidae</taxon>
        <taxon>Bacillariales</taxon>
        <taxon>Bacillariaceae</taxon>
        <taxon>Pseudo-nitzschia</taxon>
    </lineage>
</organism>
<dbReference type="EMBL" id="HBIX01013726">
    <property type="protein sequence ID" value="CAE0717355.1"/>
    <property type="molecule type" value="Transcribed_RNA"/>
</dbReference>
<dbReference type="SUPFAM" id="SSF54427">
    <property type="entry name" value="NTF2-like"/>
    <property type="match status" value="1"/>
</dbReference>
<reference evidence="3" key="1">
    <citation type="submission" date="2021-01" db="EMBL/GenBank/DDBJ databases">
        <authorList>
            <person name="Corre E."/>
            <person name="Pelletier E."/>
            <person name="Niang G."/>
            <person name="Scheremetjew M."/>
            <person name="Finn R."/>
            <person name="Kale V."/>
            <person name="Holt S."/>
            <person name="Cochrane G."/>
            <person name="Meng A."/>
            <person name="Brown T."/>
            <person name="Cohen L."/>
        </authorList>
    </citation>
    <scope>NUCLEOTIDE SEQUENCE</scope>
    <source>
        <strain evidence="3">10249 10 AB</strain>
    </source>
</reference>
<dbReference type="InterPro" id="IPR032710">
    <property type="entry name" value="NTF2-like_dom_sf"/>
</dbReference>
<protein>
    <recommendedName>
        <fullName evidence="2">SnoaL-like domain-containing protein</fullName>
    </recommendedName>
</protein>
<evidence type="ECO:0000259" key="2">
    <source>
        <dbReference type="Pfam" id="PF13474"/>
    </source>
</evidence>
<dbReference type="PANTHER" id="PTHR34957">
    <property type="entry name" value="NUCLEAR TRANSPORT FACTOR 2 (NTF2) FAMILY PROTEIN"/>
    <property type="match status" value="1"/>
</dbReference>
<feature type="domain" description="SnoaL-like" evidence="2">
    <location>
        <begin position="137"/>
        <end position="259"/>
    </location>
</feature>